<dbReference type="Pfam" id="PF03797">
    <property type="entry name" value="Autotransporter"/>
    <property type="match status" value="1"/>
</dbReference>
<keyword evidence="4" id="KW-1185">Reference proteome</keyword>
<evidence type="ECO:0000259" key="2">
    <source>
        <dbReference type="PROSITE" id="PS51208"/>
    </source>
</evidence>
<organism evidence="3 4">
    <name type="scientific">Aquabacterium soli</name>
    <dbReference type="NCBI Taxonomy" id="2493092"/>
    <lineage>
        <taxon>Bacteria</taxon>
        <taxon>Pseudomonadati</taxon>
        <taxon>Pseudomonadota</taxon>
        <taxon>Betaproteobacteria</taxon>
        <taxon>Burkholderiales</taxon>
        <taxon>Aquabacterium</taxon>
    </lineage>
</organism>
<dbReference type="Pfam" id="PF13018">
    <property type="entry name" value="ESPR"/>
    <property type="match status" value="1"/>
</dbReference>
<gene>
    <name evidence="3" type="ORF">EIP75_18305</name>
</gene>
<dbReference type="Proteomes" id="UP000269265">
    <property type="component" value="Unassembled WGS sequence"/>
</dbReference>
<evidence type="ECO:0000313" key="4">
    <source>
        <dbReference type="Proteomes" id="UP000269265"/>
    </source>
</evidence>
<dbReference type="PROSITE" id="PS51208">
    <property type="entry name" value="AUTOTRANSPORTER"/>
    <property type="match status" value="1"/>
</dbReference>
<evidence type="ECO:0000256" key="1">
    <source>
        <dbReference type="SAM" id="Phobius"/>
    </source>
</evidence>
<feature type="transmembrane region" description="Helical" evidence="1">
    <location>
        <begin position="35"/>
        <end position="55"/>
    </location>
</feature>
<feature type="domain" description="Autotransporter" evidence="2">
    <location>
        <begin position="697"/>
        <end position="974"/>
    </location>
</feature>
<dbReference type="GO" id="GO:0019867">
    <property type="term" value="C:outer membrane"/>
    <property type="evidence" value="ECO:0007669"/>
    <property type="project" value="InterPro"/>
</dbReference>
<dbReference type="InterPro" id="IPR024973">
    <property type="entry name" value="ESPR"/>
</dbReference>
<dbReference type="SMART" id="SM00869">
    <property type="entry name" value="Autotransporter"/>
    <property type="match status" value="1"/>
</dbReference>
<dbReference type="SUPFAM" id="SSF103515">
    <property type="entry name" value="Autotransporter"/>
    <property type="match status" value="1"/>
</dbReference>
<name>A0A426V803_9BURK</name>
<evidence type="ECO:0000313" key="3">
    <source>
        <dbReference type="EMBL" id="RRS02910.1"/>
    </source>
</evidence>
<accession>A0A426V803</accession>
<dbReference type="AlphaFoldDB" id="A0A426V803"/>
<dbReference type="InterPro" id="IPR036709">
    <property type="entry name" value="Autotransporte_beta_dom_sf"/>
</dbReference>
<dbReference type="NCBIfam" id="TIGR01414">
    <property type="entry name" value="autotrans_barl"/>
    <property type="match status" value="1"/>
</dbReference>
<dbReference type="InterPro" id="IPR006315">
    <property type="entry name" value="OM_autotransptr_brl_dom"/>
</dbReference>
<dbReference type="OrthoDB" id="5760545at2"/>
<keyword evidence="1" id="KW-0472">Membrane</keyword>
<dbReference type="Gene3D" id="2.40.128.130">
    <property type="entry name" value="Autotransporter beta-domain"/>
    <property type="match status" value="1"/>
</dbReference>
<keyword evidence="1" id="KW-0812">Transmembrane</keyword>
<protein>
    <submittedName>
        <fullName evidence="3">Autotransporter domain-containing protein</fullName>
    </submittedName>
</protein>
<comment type="caution">
    <text evidence="3">The sequence shown here is derived from an EMBL/GenBank/DDBJ whole genome shotgun (WGS) entry which is preliminary data.</text>
</comment>
<dbReference type="RefSeq" id="WP_125244727.1">
    <property type="nucleotide sequence ID" value="NZ_RSED01000017.1"/>
</dbReference>
<dbReference type="InterPro" id="IPR005546">
    <property type="entry name" value="Autotransporte_beta"/>
</dbReference>
<proteinExistence type="predicted"/>
<sequence length="974" mass="100766">MNKIHKLVWNTHSQSYVAASETASSRGRAPSEKRAIAAVAASLAGLLASGSAWAIPVCAGPQSTTVSANTGSTVTASCNQETITVNQGVTIDAPGETGLTNNDGGLYWNRTTVVNNGTIMGMTPIVLTGDVGAMELDGFTNNGTIESYNTVSGNFGGNAVTFENLTVTGTISNTGTITAGYDGVHIGSNTTAPLLVNSGTIFGTSSGVNVNGSQLDEIRNEAIGIIEGNNLGGIAVEHGGTIGLVDNRGTITSPSAGIAARFSGSVITKIVNAENARIFGSAGIGIDDSAVVIDIENAGTIEGEVGVGLQWYGQITGTLTNQSTGVISGDEAGIWIETEGRINAIINEGLIKGNNIGIDGHEGAVFSAGINNSGTIYGGHAGIEIADYATVTGGITNSGTIEGGNYAIHVTSDSALDRVDITGVQSSLKGDVDASMADVNVKSNAKFITTNAFNVKSFNVESGAELTLTNAEHTQNGLGTNGISVSNGFINNGTVLIGSGTLGRINGTYTQNTGSTLQVGIDSVANHGVLSVSGDATLSSGSTLKVAVGSAAAFNGGDRVEGVVTSGGTLLATGLTVSDNSVLYKFTADTSRVGSELDLLVTPDEAPFVNNVGAGRTPLVGVAQTLDKILADGVPAELQPVMDRLTSLTTEQAQEAMQQLLPVMTGAGSQAGVNALRSMNKIIQSRVESNQGLSAGNPASERYLWVRAFGSSGEQDSQDVVAGFRSQTGGIVIGGDKPINDKLRAGFAFTYARTDIDSRGSGAPSSLDVNTYELVHYGSYNLDPVTDINYQVDAGYNTVKGVRQIVFMGQQAHSDFNSLNLHASVGIGRTWALSSQSSMTPSVRLDYTHMKTGDYTETGAAGVNLQVDDSTFKEFMLTADLKGSHNLSERTKLVGNVSAGYDFTNKQSVTTSSFVGGGAVFETKGLDSSPWLYRGGLGLLHDSNNMEYSLRYDLERRTSGYTNQTLSARVRWAF</sequence>
<dbReference type="EMBL" id="RSED01000017">
    <property type="protein sequence ID" value="RRS02910.1"/>
    <property type="molecule type" value="Genomic_DNA"/>
</dbReference>
<reference evidence="3 4" key="1">
    <citation type="submission" date="2018-12" db="EMBL/GenBank/DDBJ databases">
        <title>The whole draft genome of Aquabacterium sp. SJQ9.</title>
        <authorList>
            <person name="Sun L."/>
            <person name="Gao X."/>
            <person name="Chen W."/>
            <person name="Huang K."/>
        </authorList>
    </citation>
    <scope>NUCLEOTIDE SEQUENCE [LARGE SCALE GENOMIC DNA]</scope>
    <source>
        <strain evidence="3 4">SJQ9</strain>
    </source>
</reference>
<keyword evidence="1" id="KW-1133">Transmembrane helix</keyword>